<name>A0A0X3PB63_SCHSO</name>
<feature type="compositionally biased region" description="Basic and acidic residues" evidence="1">
    <location>
        <begin position="34"/>
        <end position="48"/>
    </location>
</feature>
<accession>A0A0X3PB63</accession>
<dbReference type="EMBL" id="GEEE01014024">
    <property type="protein sequence ID" value="JAP49201.1"/>
    <property type="molecule type" value="Transcribed_RNA"/>
</dbReference>
<organism evidence="2">
    <name type="scientific">Schistocephalus solidus</name>
    <name type="common">Tapeworm</name>
    <dbReference type="NCBI Taxonomy" id="70667"/>
    <lineage>
        <taxon>Eukaryota</taxon>
        <taxon>Metazoa</taxon>
        <taxon>Spiralia</taxon>
        <taxon>Lophotrochozoa</taxon>
        <taxon>Platyhelminthes</taxon>
        <taxon>Cestoda</taxon>
        <taxon>Eucestoda</taxon>
        <taxon>Diphyllobothriidea</taxon>
        <taxon>Diphyllobothriidae</taxon>
        <taxon>Schistocephalus</taxon>
    </lineage>
</organism>
<protein>
    <submittedName>
        <fullName evidence="2">Uncharacterized protein</fullName>
    </submittedName>
</protein>
<feature type="non-terminal residue" evidence="2">
    <location>
        <position position="1"/>
    </location>
</feature>
<evidence type="ECO:0000256" key="1">
    <source>
        <dbReference type="SAM" id="MobiDB-lite"/>
    </source>
</evidence>
<dbReference type="AlphaFoldDB" id="A0A0X3PB63"/>
<reference evidence="2" key="1">
    <citation type="submission" date="2016-01" db="EMBL/GenBank/DDBJ databases">
        <title>Reference transcriptome for the parasite Schistocephalus solidus: insights into the molecular evolution of parasitism.</title>
        <authorList>
            <person name="Hebert F.O."/>
            <person name="Grambauer S."/>
            <person name="Barber I."/>
            <person name="Landry C.R."/>
            <person name="Aubin-Horth N."/>
        </authorList>
    </citation>
    <scope>NUCLEOTIDE SEQUENCE</scope>
</reference>
<evidence type="ECO:0000313" key="2">
    <source>
        <dbReference type="EMBL" id="JAP49201.1"/>
    </source>
</evidence>
<dbReference type="EMBL" id="GEEE01018742">
    <property type="protein sequence ID" value="JAP44483.1"/>
    <property type="molecule type" value="Transcribed_RNA"/>
</dbReference>
<gene>
    <name evidence="2" type="ORF">TR88648</name>
</gene>
<proteinExistence type="predicted"/>
<feature type="region of interest" description="Disordered" evidence="1">
    <location>
        <begin position="34"/>
        <end position="90"/>
    </location>
</feature>
<sequence length="110" mass="11500">VIMGSSGKRQISSRGPIESVMIAGGKSFHVEDRRPLKDSGVRASEVRRSARGVSESDFMGCGSESRRTSGVGAAEEQELSHGADGSAVAPTGTIGLRVRSRKAFEAYSAS</sequence>